<evidence type="ECO:0000313" key="6">
    <source>
        <dbReference type="EMBL" id="MBC3796266.1"/>
    </source>
</evidence>
<dbReference type="InterPro" id="IPR043132">
    <property type="entry name" value="BCAT-like_C"/>
</dbReference>
<dbReference type="EMBL" id="WJBB01000004">
    <property type="protein sequence ID" value="MBC3796266.1"/>
    <property type="molecule type" value="Genomic_DNA"/>
</dbReference>
<dbReference type="SUPFAM" id="SSF56752">
    <property type="entry name" value="D-aminoacid aminotransferase-like PLP-dependent enzymes"/>
    <property type="match status" value="1"/>
</dbReference>
<comment type="similarity">
    <text evidence="2 4">Belongs to the class-IV pyridoxal-phosphate-dependent aminotransferase family.</text>
</comment>
<protein>
    <recommendedName>
        <fullName evidence="8">4-amino-4-deoxychorismate lyase</fullName>
    </recommendedName>
</protein>
<dbReference type="InterPro" id="IPR018300">
    <property type="entry name" value="Aminotrans_IV_CS"/>
</dbReference>
<dbReference type="PANTHER" id="PTHR42743:SF11">
    <property type="entry name" value="AMINODEOXYCHORISMATE LYASE"/>
    <property type="match status" value="1"/>
</dbReference>
<evidence type="ECO:0000256" key="1">
    <source>
        <dbReference type="ARBA" id="ARBA00001933"/>
    </source>
</evidence>
<dbReference type="Gene3D" id="3.20.10.10">
    <property type="entry name" value="D-amino Acid Aminotransferase, subunit A, domain 2"/>
    <property type="match status" value="1"/>
</dbReference>
<evidence type="ECO:0000256" key="2">
    <source>
        <dbReference type="ARBA" id="ARBA00009320"/>
    </source>
</evidence>
<dbReference type="PROSITE" id="PS00770">
    <property type="entry name" value="AA_TRANSFER_CLASS_4"/>
    <property type="match status" value="1"/>
</dbReference>
<name>A0ABR6WJ68_9FIRM</name>
<organism evidence="6 7">
    <name type="scientific">Acetobacterium tundrae</name>
    <dbReference type="NCBI Taxonomy" id="132932"/>
    <lineage>
        <taxon>Bacteria</taxon>
        <taxon>Bacillati</taxon>
        <taxon>Bacillota</taxon>
        <taxon>Clostridia</taxon>
        <taxon>Eubacteriales</taxon>
        <taxon>Eubacteriaceae</taxon>
        <taxon>Acetobacterium</taxon>
    </lineage>
</organism>
<keyword evidence="3 5" id="KW-0663">Pyridoxal phosphate</keyword>
<sequence>MQIGVSIIQYVCYNGEILEECLVPAEQGFLYGYGVFETINIGKGKPLFFEEHMARLKSSALLVGLNFDENNPQLLADCEKMIKKNQLDKGGLRLTLSKGTKKDSILITARENHYEDETFQQGVSICISDYIRNEQSLLVTVKSNNYLENLLILNDSKSKGFNEAIFFNSKGYLAEGSMSNIFFIKNEKVYTPATDNGLLAGIVRNKVIELLKNYKIPFEEGYYRKAVLMEADEIFITNSLMEIMPVRRVDDSEYPVKDESFTNHLKKMYKKEYDII</sequence>
<reference evidence="6 7" key="1">
    <citation type="journal article" date="2020" name="mSystems">
        <title>Defining Genomic and Predicted Metabolic Features of the Acetobacterium Genus.</title>
        <authorList>
            <person name="Ross D.E."/>
            <person name="Marshall C.W."/>
            <person name="Gulliver D."/>
            <person name="May H.D."/>
            <person name="Norman R.S."/>
        </authorList>
    </citation>
    <scope>NUCLEOTIDE SEQUENCE [LARGE SCALE GENOMIC DNA]</scope>
    <source>
        <strain evidence="6 7">DSM 9173</strain>
    </source>
</reference>
<dbReference type="PANTHER" id="PTHR42743">
    <property type="entry name" value="AMINO-ACID AMINOTRANSFERASE"/>
    <property type="match status" value="1"/>
</dbReference>
<evidence type="ECO:0000313" key="7">
    <source>
        <dbReference type="Proteomes" id="UP000653358"/>
    </source>
</evidence>
<dbReference type="InterPro" id="IPR043131">
    <property type="entry name" value="BCAT-like_N"/>
</dbReference>
<gene>
    <name evidence="6" type="ORF">GH807_04275</name>
</gene>
<dbReference type="Proteomes" id="UP000653358">
    <property type="component" value="Unassembled WGS sequence"/>
</dbReference>
<evidence type="ECO:0000256" key="3">
    <source>
        <dbReference type="ARBA" id="ARBA00022898"/>
    </source>
</evidence>
<proteinExistence type="inferred from homology"/>
<accession>A0ABR6WJ68</accession>
<dbReference type="InterPro" id="IPR050571">
    <property type="entry name" value="Class-IV_PLP-Dep_Aminotrnsfr"/>
</dbReference>
<evidence type="ECO:0008006" key="8">
    <source>
        <dbReference type="Google" id="ProtNLM"/>
    </source>
</evidence>
<dbReference type="Gene3D" id="3.30.470.10">
    <property type="match status" value="1"/>
</dbReference>
<dbReference type="CDD" id="cd00449">
    <property type="entry name" value="PLPDE_IV"/>
    <property type="match status" value="1"/>
</dbReference>
<evidence type="ECO:0000256" key="5">
    <source>
        <dbReference type="RuleBase" id="RU004516"/>
    </source>
</evidence>
<dbReference type="Pfam" id="PF01063">
    <property type="entry name" value="Aminotran_4"/>
    <property type="match status" value="1"/>
</dbReference>
<dbReference type="InterPro" id="IPR001544">
    <property type="entry name" value="Aminotrans_IV"/>
</dbReference>
<evidence type="ECO:0000256" key="4">
    <source>
        <dbReference type="RuleBase" id="RU004106"/>
    </source>
</evidence>
<comment type="cofactor">
    <cofactor evidence="1 5">
        <name>pyridoxal 5'-phosphate</name>
        <dbReference type="ChEBI" id="CHEBI:597326"/>
    </cofactor>
</comment>
<comment type="caution">
    <text evidence="6">The sequence shown here is derived from an EMBL/GenBank/DDBJ whole genome shotgun (WGS) entry which is preliminary data.</text>
</comment>
<dbReference type="RefSeq" id="WP_148605943.1">
    <property type="nucleotide sequence ID" value="NZ_RXYB01000028.1"/>
</dbReference>
<keyword evidence="7" id="KW-1185">Reference proteome</keyword>
<dbReference type="InterPro" id="IPR036038">
    <property type="entry name" value="Aminotransferase-like"/>
</dbReference>